<evidence type="ECO:0000256" key="8">
    <source>
        <dbReference type="RuleBase" id="RU364100"/>
    </source>
</evidence>
<sequence>MCSRFELNHPAREVRTRFHLSEPPILARPGETRPTDMALVIGPRGARLARWGLPVEWETRPLINARAETLASRPTFRPLLAGGRVLVPASWWWEWRVEGKHRIKTRLSPVDGHILALAGLFDGERFVIVTCAASEQIFPLNDRMPVLLGEDAARDWLDPKTPAAAASRGLLPSEMALELTAETPPPAQGDLF</sequence>
<dbReference type="EMBL" id="LWQT01000039">
    <property type="protein sequence ID" value="OAN53680.1"/>
    <property type="molecule type" value="Genomic_DNA"/>
</dbReference>
<comment type="similarity">
    <text evidence="1 8">Belongs to the SOS response-associated peptidase family.</text>
</comment>
<dbReference type="GO" id="GO:0006508">
    <property type="term" value="P:proteolysis"/>
    <property type="evidence" value="ECO:0007669"/>
    <property type="project" value="UniProtKB-KW"/>
</dbReference>
<protein>
    <recommendedName>
        <fullName evidence="8">Abasic site processing protein</fullName>
        <ecNumber evidence="8">3.4.-.-</ecNumber>
    </recommendedName>
</protein>
<evidence type="ECO:0000256" key="5">
    <source>
        <dbReference type="ARBA" id="ARBA00023124"/>
    </source>
</evidence>
<dbReference type="InterPro" id="IPR003738">
    <property type="entry name" value="SRAP"/>
</dbReference>
<gene>
    <name evidence="9" type="ORF">A6A04_13830</name>
</gene>
<dbReference type="AlphaFoldDB" id="A0A178MTT2"/>
<keyword evidence="4 8" id="KW-0378">Hydrolase</keyword>
<dbReference type="EC" id="3.4.-.-" evidence="8"/>
<dbReference type="Proteomes" id="UP000078428">
    <property type="component" value="Unassembled WGS sequence"/>
</dbReference>
<comment type="caution">
    <text evidence="9">The sequence shown here is derived from an EMBL/GenBank/DDBJ whole genome shotgun (WGS) entry which is preliminary data.</text>
</comment>
<reference evidence="9 10" key="1">
    <citation type="submission" date="2016-04" db="EMBL/GenBank/DDBJ databases">
        <title>Draft genome sequence of freshwater magnetotactic bacteria Magnetospirillum marisnigri SP-1 and Magnetospirillum moscoviense BB-1.</title>
        <authorList>
            <person name="Koziaeva V."/>
            <person name="Dziuba M.V."/>
            <person name="Ivanov T.M."/>
            <person name="Kuznetsov B."/>
            <person name="Grouzdev D.S."/>
        </authorList>
    </citation>
    <scope>NUCLEOTIDE SEQUENCE [LARGE SCALE GENOMIC DNA]</scope>
    <source>
        <strain evidence="9 10">SP-1</strain>
    </source>
</reference>
<dbReference type="SUPFAM" id="SSF143081">
    <property type="entry name" value="BB1717-like"/>
    <property type="match status" value="1"/>
</dbReference>
<dbReference type="InterPro" id="IPR036590">
    <property type="entry name" value="SRAP-like"/>
</dbReference>
<evidence type="ECO:0000256" key="4">
    <source>
        <dbReference type="ARBA" id="ARBA00022801"/>
    </source>
</evidence>
<dbReference type="Pfam" id="PF02586">
    <property type="entry name" value="SRAP"/>
    <property type="match status" value="1"/>
</dbReference>
<keyword evidence="2 8" id="KW-0645">Protease</keyword>
<dbReference type="PANTHER" id="PTHR13604:SF0">
    <property type="entry name" value="ABASIC SITE PROCESSING PROTEIN HMCES"/>
    <property type="match status" value="1"/>
</dbReference>
<dbReference type="GO" id="GO:0008233">
    <property type="term" value="F:peptidase activity"/>
    <property type="evidence" value="ECO:0007669"/>
    <property type="project" value="UniProtKB-KW"/>
</dbReference>
<dbReference type="PANTHER" id="PTHR13604">
    <property type="entry name" value="DC12-RELATED"/>
    <property type="match status" value="1"/>
</dbReference>
<dbReference type="OrthoDB" id="9782620at2"/>
<keyword evidence="10" id="KW-1185">Reference proteome</keyword>
<dbReference type="RefSeq" id="WP_068490093.1">
    <property type="nucleotide sequence ID" value="NZ_LWQT01000039.1"/>
</dbReference>
<keyword evidence="6" id="KW-0238">DNA-binding</keyword>
<dbReference type="GO" id="GO:0003697">
    <property type="term" value="F:single-stranded DNA binding"/>
    <property type="evidence" value="ECO:0007669"/>
    <property type="project" value="InterPro"/>
</dbReference>
<evidence type="ECO:0000313" key="10">
    <source>
        <dbReference type="Proteomes" id="UP000078428"/>
    </source>
</evidence>
<evidence type="ECO:0000256" key="1">
    <source>
        <dbReference type="ARBA" id="ARBA00008136"/>
    </source>
</evidence>
<evidence type="ECO:0000256" key="2">
    <source>
        <dbReference type="ARBA" id="ARBA00022670"/>
    </source>
</evidence>
<evidence type="ECO:0000313" key="9">
    <source>
        <dbReference type="EMBL" id="OAN53680.1"/>
    </source>
</evidence>
<accession>A0A178MTT2</accession>
<dbReference type="Gene3D" id="3.90.1680.10">
    <property type="entry name" value="SOS response associated peptidase-like"/>
    <property type="match status" value="1"/>
</dbReference>
<organism evidence="9 10">
    <name type="scientific">Paramagnetospirillum marisnigri</name>
    <dbReference type="NCBI Taxonomy" id="1285242"/>
    <lineage>
        <taxon>Bacteria</taxon>
        <taxon>Pseudomonadati</taxon>
        <taxon>Pseudomonadota</taxon>
        <taxon>Alphaproteobacteria</taxon>
        <taxon>Rhodospirillales</taxon>
        <taxon>Magnetospirillaceae</taxon>
        <taxon>Paramagnetospirillum</taxon>
    </lineage>
</organism>
<name>A0A178MTT2_9PROT</name>
<keyword evidence="5" id="KW-0190">Covalent protein-DNA linkage</keyword>
<dbReference type="GO" id="GO:0016829">
    <property type="term" value="F:lyase activity"/>
    <property type="evidence" value="ECO:0007669"/>
    <property type="project" value="UniProtKB-KW"/>
</dbReference>
<evidence type="ECO:0000256" key="3">
    <source>
        <dbReference type="ARBA" id="ARBA00022763"/>
    </source>
</evidence>
<evidence type="ECO:0000256" key="7">
    <source>
        <dbReference type="ARBA" id="ARBA00023239"/>
    </source>
</evidence>
<keyword evidence="3" id="KW-0227">DNA damage</keyword>
<evidence type="ECO:0000256" key="6">
    <source>
        <dbReference type="ARBA" id="ARBA00023125"/>
    </source>
</evidence>
<keyword evidence="7" id="KW-0456">Lyase</keyword>
<proteinExistence type="inferred from homology"/>
<dbReference type="GO" id="GO:0106300">
    <property type="term" value="P:protein-DNA covalent cross-linking repair"/>
    <property type="evidence" value="ECO:0007669"/>
    <property type="project" value="InterPro"/>
</dbReference>
<dbReference type="STRING" id="1285242.A6A04_13830"/>